<gene>
    <name evidence="1" type="ORF">PF004_g25121</name>
</gene>
<proteinExistence type="predicted"/>
<evidence type="ECO:0000313" key="2">
    <source>
        <dbReference type="Proteomes" id="UP000476176"/>
    </source>
</evidence>
<dbReference type="AlphaFoldDB" id="A0A6G0MTM6"/>
<accession>A0A6G0MTM6</accession>
<dbReference type="Proteomes" id="UP000476176">
    <property type="component" value="Unassembled WGS sequence"/>
</dbReference>
<evidence type="ECO:0000313" key="1">
    <source>
        <dbReference type="EMBL" id="KAE9179546.1"/>
    </source>
</evidence>
<organism evidence="1 2">
    <name type="scientific">Phytophthora fragariae</name>
    <dbReference type="NCBI Taxonomy" id="53985"/>
    <lineage>
        <taxon>Eukaryota</taxon>
        <taxon>Sar</taxon>
        <taxon>Stramenopiles</taxon>
        <taxon>Oomycota</taxon>
        <taxon>Peronosporomycetes</taxon>
        <taxon>Peronosporales</taxon>
        <taxon>Peronosporaceae</taxon>
        <taxon>Phytophthora</taxon>
    </lineage>
</organism>
<reference evidence="1 2" key="1">
    <citation type="submission" date="2018-09" db="EMBL/GenBank/DDBJ databases">
        <title>Genomic investigation of the strawberry pathogen Phytophthora fragariae indicates pathogenicity is determined by transcriptional variation in three key races.</title>
        <authorList>
            <person name="Adams T.M."/>
            <person name="Armitage A.D."/>
            <person name="Sobczyk M.K."/>
            <person name="Bates H.J."/>
            <person name="Dunwell J.M."/>
            <person name="Nellist C.F."/>
            <person name="Harrison R.J."/>
        </authorList>
    </citation>
    <scope>NUCLEOTIDE SEQUENCE [LARGE SCALE GENOMIC DNA]</scope>
    <source>
        <strain evidence="1 2">BC-23</strain>
    </source>
</reference>
<dbReference type="EMBL" id="QXGC01003002">
    <property type="protein sequence ID" value="KAE9179546.1"/>
    <property type="molecule type" value="Genomic_DNA"/>
</dbReference>
<protein>
    <submittedName>
        <fullName evidence="1">Uncharacterized protein</fullName>
    </submittedName>
</protein>
<name>A0A6G0MTM6_9STRA</name>
<sequence>MCAWSHKIFAQALPATVKCVVTLENVTPSALTFQRGLLT</sequence>
<comment type="caution">
    <text evidence="1">The sequence shown here is derived from an EMBL/GenBank/DDBJ whole genome shotgun (WGS) entry which is preliminary data.</text>
</comment>